<organism evidence="2 3">
    <name type="scientific">Symbiodinium necroappetens</name>
    <dbReference type="NCBI Taxonomy" id="1628268"/>
    <lineage>
        <taxon>Eukaryota</taxon>
        <taxon>Sar</taxon>
        <taxon>Alveolata</taxon>
        <taxon>Dinophyceae</taxon>
        <taxon>Suessiales</taxon>
        <taxon>Symbiodiniaceae</taxon>
        <taxon>Symbiodinium</taxon>
    </lineage>
</organism>
<dbReference type="EMBL" id="CAJNJA010069382">
    <property type="protein sequence ID" value="CAE7897689.1"/>
    <property type="molecule type" value="Genomic_DNA"/>
</dbReference>
<dbReference type="AlphaFoldDB" id="A0A813BCP1"/>
<feature type="region of interest" description="Disordered" evidence="1">
    <location>
        <begin position="254"/>
        <end position="291"/>
    </location>
</feature>
<feature type="compositionally biased region" description="Basic and acidic residues" evidence="1">
    <location>
        <begin position="257"/>
        <end position="291"/>
    </location>
</feature>
<name>A0A813BCP1_9DINO</name>
<feature type="non-terminal residue" evidence="2">
    <location>
        <position position="1"/>
    </location>
</feature>
<evidence type="ECO:0000256" key="1">
    <source>
        <dbReference type="SAM" id="MobiDB-lite"/>
    </source>
</evidence>
<comment type="caution">
    <text evidence="2">The sequence shown here is derived from an EMBL/GenBank/DDBJ whole genome shotgun (WGS) entry which is preliminary data.</text>
</comment>
<feature type="non-terminal residue" evidence="2">
    <location>
        <position position="291"/>
    </location>
</feature>
<dbReference type="Proteomes" id="UP000601435">
    <property type="component" value="Unassembled WGS sequence"/>
</dbReference>
<protein>
    <submittedName>
        <fullName evidence="2">Uncharacterized protein</fullName>
    </submittedName>
</protein>
<evidence type="ECO:0000313" key="2">
    <source>
        <dbReference type="EMBL" id="CAE7897689.1"/>
    </source>
</evidence>
<evidence type="ECO:0000313" key="3">
    <source>
        <dbReference type="Proteomes" id="UP000601435"/>
    </source>
</evidence>
<keyword evidence="3" id="KW-1185">Reference proteome</keyword>
<accession>A0A813BCP1</accession>
<gene>
    <name evidence="2" type="ORF">SNEC2469_LOCUS30116</name>
</gene>
<sequence length="291" mass="30820">ERLSEGCDGNWAGRCERVARVLPPTGARVRAPALQPFRPHFAGGRMQKRHIQPRVGGQSTAIPRRAACGPRGEAGWRGALSGWVGCGWRGWSARDCVRSRVSAPASAAPARGPGYAVKRPPQLGPAAIARVTGFGRDCEGVEVHVLGTAGADPTGAPGCNASAVSDRDWRPLHFAIRERNEFDSGCAVNGGDAMAAQEGNPWRWTRLRRIIGGECAERVVADCRAYRGFAGAAFGEGGTVELAEGAECRIICPGPGREGDGELVRRSSRQQDTDNGERGACEARSGVAERD</sequence>
<reference evidence="2" key="1">
    <citation type="submission" date="2021-02" db="EMBL/GenBank/DDBJ databases">
        <authorList>
            <person name="Dougan E. K."/>
            <person name="Rhodes N."/>
            <person name="Thang M."/>
            <person name="Chan C."/>
        </authorList>
    </citation>
    <scope>NUCLEOTIDE SEQUENCE</scope>
</reference>
<proteinExistence type="predicted"/>